<evidence type="ECO:0000313" key="2">
    <source>
        <dbReference type="EMBL" id="KAJ1256865.1"/>
    </source>
</evidence>
<feature type="region of interest" description="Disordered" evidence="1">
    <location>
        <begin position="1"/>
        <end position="81"/>
    </location>
</feature>
<evidence type="ECO:0000256" key="1">
    <source>
        <dbReference type="SAM" id="MobiDB-lite"/>
    </source>
</evidence>
<gene>
    <name evidence="2" type="ORF">BS78_K288800</name>
</gene>
<proteinExistence type="predicted"/>
<dbReference type="AlphaFoldDB" id="A0A9W7XD04"/>
<dbReference type="Proteomes" id="UP001164776">
    <property type="component" value="Unassembled WGS sequence"/>
</dbReference>
<name>A0A9W7XD04_9POAL</name>
<sequence>MATSPPRSCLFASPRLSPAGLLRPARDTAVKRPPPPPRRPRHGRRVPDVVASSSSLPAPPPWPPLAPSRTRSVPPCAGSRFQGEGMRAEVVTCVDVAGSSICCLKERKQCEYVLAKFPCVVQGVEGSEYLLVQGLTAEMYLRRGRTCGAVVNV</sequence>
<comment type="caution">
    <text evidence="2">The sequence shown here is derived from an EMBL/GenBank/DDBJ whole genome shotgun (WGS) entry which is preliminary data.</text>
</comment>
<accession>A0A9W7XD04</accession>
<keyword evidence="3" id="KW-1185">Reference proteome</keyword>
<evidence type="ECO:0000313" key="3">
    <source>
        <dbReference type="Proteomes" id="UP001164776"/>
    </source>
</evidence>
<organism evidence="2 3">
    <name type="scientific">Paspalum vaginatum</name>
    <name type="common">seashore paspalum</name>
    <dbReference type="NCBI Taxonomy" id="158149"/>
    <lineage>
        <taxon>Eukaryota</taxon>
        <taxon>Viridiplantae</taxon>
        <taxon>Streptophyta</taxon>
        <taxon>Embryophyta</taxon>
        <taxon>Tracheophyta</taxon>
        <taxon>Spermatophyta</taxon>
        <taxon>Magnoliopsida</taxon>
        <taxon>Liliopsida</taxon>
        <taxon>Poales</taxon>
        <taxon>Poaceae</taxon>
        <taxon>PACMAD clade</taxon>
        <taxon>Panicoideae</taxon>
        <taxon>Andropogonodae</taxon>
        <taxon>Paspaleae</taxon>
        <taxon>Paspalinae</taxon>
        <taxon>Paspalum</taxon>
    </lineage>
</organism>
<dbReference type="EMBL" id="MU629465">
    <property type="protein sequence ID" value="KAJ1256865.1"/>
    <property type="molecule type" value="Genomic_DNA"/>
</dbReference>
<protein>
    <submittedName>
        <fullName evidence="2">Uncharacterized protein</fullName>
    </submittedName>
</protein>
<reference evidence="2 3" key="1">
    <citation type="submission" date="2022-10" db="EMBL/GenBank/DDBJ databases">
        <title>WGS assembly of Paspalum vaginatum 540-79.</title>
        <authorList>
            <person name="Sun G."/>
            <person name="Wase N."/>
            <person name="Shu S."/>
            <person name="Jenkins J."/>
            <person name="Zhou B."/>
            <person name="Torres-Rodriguez J."/>
            <person name="Chen C."/>
            <person name="Sandor L."/>
            <person name="Plott C."/>
            <person name="Yoshinga Y."/>
            <person name="Daum C."/>
            <person name="Qi P."/>
            <person name="Barry K."/>
            <person name="Lipzen A."/>
            <person name="Berry L."/>
            <person name="Pedersen C."/>
            <person name="Gottilla T."/>
            <person name="Foltz A."/>
            <person name="Yu H."/>
            <person name="O'Malley R."/>
            <person name="Zhang C."/>
            <person name="Devos K."/>
            <person name="Sigmon B."/>
            <person name="Yu B."/>
            <person name="Obata T."/>
            <person name="Schmutz J."/>
            <person name="Schnable J."/>
        </authorList>
    </citation>
    <scope>NUCLEOTIDE SEQUENCE [LARGE SCALE GENOMIC DNA]</scope>
    <source>
        <strain evidence="3">cv. 540-79</strain>
    </source>
</reference>
<feature type="compositionally biased region" description="Pro residues" evidence="1">
    <location>
        <begin position="57"/>
        <end position="66"/>
    </location>
</feature>